<comment type="cofactor">
    <cofactor evidence="3">
        <name>Zn(2+)</name>
        <dbReference type="ChEBI" id="CHEBI:29105"/>
    </cofactor>
</comment>
<dbReference type="EMBL" id="CP038631">
    <property type="protein sequence ID" value="QCC44082.1"/>
    <property type="molecule type" value="Genomic_DNA"/>
</dbReference>
<keyword evidence="5 10" id="KW-0031">Aminopeptidase</keyword>
<dbReference type="Pfam" id="PF02073">
    <property type="entry name" value="Peptidase_M29"/>
    <property type="match status" value="1"/>
</dbReference>
<dbReference type="Proteomes" id="UP000323075">
    <property type="component" value="Unassembled WGS sequence"/>
</dbReference>
<reference evidence="10 12" key="1">
    <citation type="journal article" date="2019" name="Microbiol. Resour. Announc.">
        <title>The Genome Sequence of the Halobacterium salinarum Type Strain Is Closely Related to That of Laboratory Strains NRC-1 and R1.</title>
        <authorList>
            <person name="Pfeiffer F."/>
            <person name="Marchfelder A."/>
            <person name="Habermann B."/>
            <person name="Dyall-Smith M.L."/>
        </authorList>
    </citation>
    <scope>NUCLEOTIDE SEQUENCE [LARGE SCALE GENOMIC DNA]</scope>
    <source>
        <strain evidence="10">91-R6</strain>
        <strain evidence="12">ATCC 33171 / DSM 3754 / JCM 8978 / NBRC 102687 / NCIMB 764 / 91-R6</strain>
    </source>
</reference>
<dbReference type="RefSeq" id="WP_010902094.1">
    <property type="nucleotide sequence ID" value="NZ_VRYN01000002.1"/>
</dbReference>
<dbReference type="PANTHER" id="PTHR34448">
    <property type="entry name" value="AMINOPEPTIDASE"/>
    <property type="match status" value="1"/>
</dbReference>
<dbReference type="GO" id="GO:0006508">
    <property type="term" value="P:proteolysis"/>
    <property type="evidence" value="ECO:0007669"/>
    <property type="project" value="UniProtKB-KW"/>
</dbReference>
<comment type="cofactor">
    <cofactor evidence="1">
        <name>Co(2+)</name>
        <dbReference type="ChEBI" id="CHEBI:48828"/>
    </cofactor>
</comment>
<evidence type="ECO:0000256" key="5">
    <source>
        <dbReference type="ARBA" id="ARBA00022438"/>
    </source>
</evidence>
<keyword evidence="7" id="KW-0479">Metal-binding</keyword>
<evidence type="ECO:0000313" key="13">
    <source>
        <dbReference type="Proteomes" id="UP000323075"/>
    </source>
</evidence>
<dbReference type="SUPFAM" id="SSF144052">
    <property type="entry name" value="Thermophilic metalloprotease-like"/>
    <property type="match status" value="1"/>
</dbReference>
<evidence type="ECO:0000256" key="1">
    <source>
        <dbReference type="ARBA" id="ARBA00001941"/>
    </source>
</evidence>
<evidence type="ECO:0000313" key="10">
    <source>
        <dbReference type="EMBL" id="QCC44082.1"/>
    </source>
</evidence>
<evidence type="ECO:0000256" key="3">
    <source>
        <dbReference type="ARBA" id="ARBA00001947"/>
    </source>
</evidence>
<dbReference type="GO" id="GO:0008237">
    <property type="term" value="F:metallopeptidase activity"/>
    <property type="evidence" value="ECO:0007669"/>
    <property type="project" value="UniProtKB-KW"/>
</dbReference>
<dbReference type="InterPro" id="IPR035097">
    <property type="entry name" value="M29_N-terminal"/>
</dbReference>
<dbReference type="GeneID" id="68693159"/>
<evidence type="ECO:0000256" key="4">
    <source>
        <dbReference type="ARBA" id="ARBA00008236"/>
    </source>
</evidence>
<dbReference type="PANTHER" id="PTHR34448:SF1">
    <property type="entry name" value="BLL6088 PROTEIN"/>
    <property type="match status" value="1"/>
</dbReference>
<dbReference type="InterPro" id="IPR000787">
    <property type="entry name" value="Peptidase_M29"/>
</dbReference>
<dbReference type="GO" id="GO:0004177">
    <property type="term" value="F:aminopeptidase activity"/>
    <property type="evidence" value="ECO:0007669"/>
    <property type="project" value="UniProtKB-KW"/>
</dbReference>
<reference evidence="10" key="3">
    <citation type="journal article" name="MicrobiologyOpen">
        <title>Whole-genome comparison between the type strain of Halobacterium salinarum (DSM 3754(T)) and the laboratory strains R1 and NRC-1.</title>
        <authorList>
            <person name="Pfeiffer F."/>
            <person name="Losensky G."/>
            <person name="Marchfelder A."/>
            <person name="Habermann B."/>
            <person name="Dyall-Smith M."/>
        </authorList>
    </citation>
    <scope>NUCLEOTIDE SEQUENCE</scope>
    <source>
        <strain evidence="10">91-R6</strain>
    </source>
</reference>
<comment type="similarity">
    <text evidence="4">Belongs to the peptidase M29 family.</text>
</comment>
<evidence type="ECO:0000256" key="6">
    <source>
        <dbReference type="ARBA" id="ARBA00022670"/>
    </source>
</evidence>
<dbReference type="AlphaFoldDB" id="A0A4D6GUS8"/>
<name>A0A4D6GUS8_HALS9</name>
<accession>A0A4D6GUS8</accession>
<evidence type="ECO:0000256" key="8">
    <source>
        <dbReference type="ARBA" id="ARBA00022801"/>
    </source>
</evidence>
<dbReference type="EC" id="3.4.11.-" evidence="10"/>
<keyword evidence="6" id="KW-0645">Protease</keyword>
<evidence type="ECO:0000313" key="11">
    <source>
        <dbReference type="EMBL" id="TYO76873.1"/>
    </source>
</evidence>
<dbReference type="EMBL" id="VRYN01000002">
    <property type="protein sequence ID" value="TYO76873.1"/>
    <property type="molecule type" value="Genomic_DNA"/>
</dbReference>
<evidence type="ECO:0000313" key="12">
    <source>
        <dbReference type="Proteomes" id="UP000296216"/>
    </source>
</evidence>
<keyword evidence="9" id="KW-0482">Metalloprotease</keyword>
<organism evidence="10 12">
    <name type="scientific">Halobacterium salinarum (strain ATCC 33171 / DSM 3754 / JCM 8978 / NBRC 102687 / NCIMB 764 / 91-R6)</name>
    <dbReference type="NCBI Taxonomy" id="2597657"/>
    <lineage>
        <taxon>Archaea</taxon>
        <taxon>Methanobacteriati</taxon>
        <taxon>Methanobacteriota</taxon>
        <taxon>Stenosarchaea group</taxon>
        <taxon>Halobacteria</taxon>
        <taxon>Halobacteriales</taxon>
        <taxon>Halobacteriaceae</taxon>
        <taxon>Halobacterium</taxon>
    </lineage>
</organism>
<dbReference type="Gene3D" id="3.40.1830.10">
    <property type="entry name" value="Thermophilic metalloprotease (M29)"/>
    <property type="match status" value="1"/>
</dbReference>
<protein>
    <submittedName>
        <fullName evidence="10">Aminopeptidase</fullName>
        <ecNumber evidence="10">3.4.11.-</ecNumber>
    </submittedName>
</protein>
<keyword evidence="8 10" id="KW-0378">Hydrolase</keyword>
<dbReference type="GO" id="GO:0046872">
    <property type="term" value="F:metal ion binding"/>
    <property type="evidence" value="ECO:0007669"/>
    <property type="project" value="UniProtKB-KW"/>
</dbReference>
<proteinExistence type="inferred from homology"/>
<reference evidence="11 13" key="2">
    <citation type="submission" date="2019-07" db="EMBL/GenBank/DDBJ databases">
        <title>Genomic Encyclopedia of Archaeal and Bacterial Type Strains, Phase II (KMG-II): from individual species to whole genera.</title>
        <authorList>
            <person name="Goeker M."/>
        </authorList>
    </citation>
    <scope>NUCLEOTIDE SEQUENCE [LARGE SCALE GENOMIC DNA]</scope>
    <source>
        <strain evidence="11 13">DSM 3754</strain>
    </source>
</reference>
<comment type="cofactor">
    <cofactor evidence="2">
        <name>Mg(2+)</name>
        <dbReference type="ChEBI" id="CHEBI:18420"/>
    </cofactor>
</comment>
<evidence type="ECO:0000256" key="9">
    <source>
        <dbReference type="ARBA" id="ARBA00023049"/>
    </source>
</evidence>
<evidence type="ECO:0000256" key="2">
    <source>
        <dbReference type="ARBA" id="ARBA00001946"/>
    </source>
</evidence>
<gene>
    <name evidence="10" type="primary">pepB1</name>
    <name evidence="11" type="ORF">APQ99_01516</name>
    <name evidence="10" type="ORF">HBSAL_01750</name>
</gene>
<dbReference type="Proteomes" id="UP000296216">
    <property type="component" value="Chromosome"/>
</dbReference>
<dbReference type="InterPro" id="IPR052170">
    <property type="entry name" value="M29_Exopeptidase"/>
</dbReference>
<sequence length="363" mass="39717">MDTRVRRHAEVLVDQCADVRRGDMVTIRASRQAEALVVALYEALGQRGARPSLSWSLPRATRAYARAMDEADYTTKDHELAAMEETDVVFLIGGGPNAFETSDVPPEMSQAGSRAHKPISEQRLDTRWVITTHPTAAGAQRAGMSTAAYEEFVYDAVNKDWAAQSEFQSQLVEILDPAETVHIVSGDTTDITMRVDGMRACNDDGDHNMPAGEVFTAPVPDSVAGEVYFDKPLMRQGNEIRGAALTFEDGDVVSFSAEQNEDVLAGILNTDAGARRLGELGIGMNRGIDRFTYNMLFDEKMGDTVHLAVGGAIDECVPEDCEFNDSAVHTDMIVDMSEDSFIEIDGEIVQRNGTFVFEDGFEA</sequence>
<evidence type="ECO:0000256" key="7">
    <source>
        <dbReference type="ARBA" id="ARBA00022723"/>
    </source>
</evidence>